<dbReference type="Pfam" id="PF22600">
    <property type="entry name" value="MTPAP-like_central"/>
    <property type="match status" value="1"/>
</dbReference>
<dbReference type="PANTHER" id="PTHR12271:SF66">
    <property type="entry name" value="TERMINAL URIDYLYLTRANSFERASE TAILOR"/>
    <property type="match status" value="1"/>
</dbReference>
<sequence length="326" mass="39516">MMKISDREVYYNAFYSKTWQHLYHYMDIREDIKNIIRNYFKQECEIYYLGSRIIGIADNEESDLDFFIDVGKNTYFRDRNYQYDLDNINYLSRVLMRSEDWKFKRFNASIPSIKFVHIQTKIKCDISMTNGMSVHNSYLLAHLFDIQPEMAPFYHYIKNWLKLFNVKFKGFTLTLLVIFYFQTKKYLPSIRKVQRLVEPIEFIDGFEVQFDDTRTRDDYGLKELKYYKDHLKDFFKFYSKFSYETKVICPYSGNEVDKCDYKYRIENTCAVTLAAPLLRRHNCAKYLSNLDLVNFINACDFSAKYLDEYKIPKSMMNDYKYFENES</sequence>
<accession>A0A9J6C4B6</accession>
<evidence type="ECO:0000313" key="2">
    <source>
        <dbReference type="EMBL" id="KAG5676667.1"/>
    </source>
</evidence>
<dbReference type="OrthoDB" id="407432at2759"/>
<name>A0A9J6C4B6_POLVA</name>
<dbReference type="GO" id="GO:0031123">
    <property type="term" value="P:RNA 3'-end processing"/>
    <property type="evidence" value="ECO:0007669"/>
    <property type="project" value="TreeGrafter"/>
</dbReference>
<protein>
    <recommendedName>
        <fullName evidence="1">Poly(A) RNA polymerase mitochondrial-like central palm domain-containing protein</fullName>
    </recommendedName>
</protein>
<dbReference type="AlphaFoldDB" id="A0A9J6C4B6"/>
<dbReference type="Proteomes" id="UP001107558">
    <property type="component" value="Chromosome 2"/>
</dbReference>
<dbReference type="GO" id="GO:0050265">
    <property type="term" value="F:RNA uridylyltransferase activity"/>
    <property type="evidence" value="ECO:0007669"/>
    <property type="project" value="TreeGrafter"/>
</dbReference>
<gene>
    <name evidence="2" type="ORF">PVAND_006485</name>
</gene>
<dbReference type="InterPro" id="IPR054708">
    <property type="entry name" value="MTPAP-like_central"/>
</dbReference>
<comment type="caution">
    <text evidence="2">The sequence shown here is derived from an EMBL/GenBank/DDBJ whole genome shotgun (WGS) entry which is preliminary data.</text>
</comment>
<organism evidence="2 3">
    <name type="scientific">Polypedilum vanderplanki</name>
    <name type="common">Sleeping chironomid midge</name>
    <dbReference type="NCBI Taxonomy" id="319348"/>
    <lineage>
        <taxon>Eukaryota</taxon>
        <taxon>Metazoa</taxon>
        <taxon>Ecdysozoa</taxon>
        <taxon>Arthropoda</taxon>
        <taxon>Hexapoda</taxon>
        <taxon>Insecta</taxon>
        <taxon>Pterygota</taxon>
        <taxon>Neoptera</taxon>
        <taxon>Endopterygota</taxon>
        <taxon>Diptera</taxon>
        <taxon>Nematocera</taxon>
        <taxon>Chironomoidea</taxon>
        <taxon>Chironomidae</taxon>
        <taxon>Chironominae</taxon>
        <taxon>Polypedilum</taxon>
        <taxon>Polypedilum</taxon>
    </lineage>
</organism>
<evidence type="ECO:0000313" key="3">
    <source>
        <dbReference type="Proteomes" id="UP001107558"/>
    </source>
</evidence>
<dbReference type="InterPro" id="IPR043519">
    <property type="entry name" value="NT_sf"/>
</dbReference>
<dbReference type="CDD" id="cd05402">
    <property type="entry name" value="NT_PAP_TUTase"/>
    <property type="match status" value="1"/>
</dbReference>
<dbReference type="Gene3D" id="1.10.1410.10">
    <property type="match status" value="1"/>
</dbReference>
<keyword evidence="3" id="KW-1185">Reference proteome</keyword>
<dbReference type="SUPFAM" id="SSF81631">
    <property type="entry name" value="PAP/OAS1 substrate-binding domain"/>
    <property type="match status" value="1"/>
</dbReference>
<dbReference type="EMBL" id="JADBJN010000002">
    <property type="protein sequence ID" value="KAG5676667.1"/>
    <property type="molecule type" value="Genomic_DNA"/>
</dbReference>
<feature type="domain" description="Poly(A) RNA polymerase mitochondrial-like central palm" evidence="1">
    <location>
        <begin position="20"/>
        <end position="142"/>
    </location>
</feature>
<proteinExistence type="predicted"/>
<dbReference type="SUPFAM" id="SSF81301">
    <property type="entry name" value="Nucleotidyltransferase"/>
    <property type="match status" value="1"/>
</dbReference>
<dbReference type="PANTHER" id="PTHR12271">
    <property type="entry name" value="POLY A POLYMERASE CID PAP -RELATED"/>
    <property type="match status" value="1"/>
</dbReference>
<evidence type="ECO:0000259" key="1">
    <source>
        <dbReference type="Pfam" id="PF22600"/>
    </source>
</evidence>
<reference evidence="2" key="1">
    <citation type="submission" date="2021-03" db="EMBL/GenBank/DDBJ databases">
        <title>Chromosome level genome of the anhydrobiotic midge Polypedilum vanderplanki.</title>
        <authorList>
            <person name="Yoshida Y."/>
            <person name="Kikawada T."/>
            <person name="Gusev O."/>
        </authorList>
    </citation>
    <scope>NUCLEOTIDE SEQUENCE</scope>
    <source>
        <strain evidence="2">NIAS01</strain>
        <tissue evidence="2">Whole body or cell culture</tissue>
    </source>
</reference>
<dbReference type="Gene3D" id="3.30.460.10">
    <property type="entry name" value="Beta Polymerase, domain 2"/>
    <property type="match status" value="1"/>
</dbReference>